<evidence type="ECO:0000313" key="7">
    <source>
        <dbReference type="Proteomes" id="UP000486760"/>
    </source>
</evidence>
<reference evidence="6 7" key="1">
    <citation type="submission" date="2019-08" db="EMBL/GenBank/DDBJ databases">
        <title>Bioinformatics analysis of the strain L3 and L5.</title>
        <authorList>
            <person name="Li X."/>
        </authorList>
    </citation>
    <scope>NUCLEOTIDE SEQUENCE [LARGE SCALE GENOMIC DNA]</scope>
    <source>
        <strain evidence="6 7">L5</strain>
    </source>
</reference>
<evidence type="ECO:0000313" key="6">
    <source>
        <dbReference type="EMBL" id="KAA0012499.1"/>
    </source>
</evidence>
<keyword evidence="7" id="KW-1185">Reference proteome</keyword>
<feature type="domain" description="HTH gntR-type" evidence="5">
    <location>
        <begin position="23"/>
        <end position="91"/>
    </location>
</feature>
<dbReference type="InterPro" id="IPR036388">
    <property type="entry name" value="WH-like_DNA-bd_sf"/>
</dbReference>
<dbReference type="AlphaFoldDB" id="A0A7V7KG69"/>
<dbReference type="Pfam" id="PF00392">
    <property type="entry name" value="GntR"/>
    <property type="match status" value="1"/>
</dbReference>
<dbReference type="SMART" id="SM00895">
    <property type="entry name" value="FCD"/>
    <property type="match status" value="1"/>
</dbReference>
<dbReference type="SUPFAM" id="SSF46785">
    <property type="entry name" value="Winged helix' DNA-binding domain"/>
    <property type="match status" value="1"/>
</dbReference>
<accession>A0A7V7KG69</accession>
<dbReference type="InterPro" id="IPR008920">
    <property type="entry name" value="TF_FadR/GntR_C"/>
</dbReference>
<dbReference type="SMART" id="SM00345">
    <property type="entry name" value="HTH_GNTR"/>
    <property type="match status" value="1"/>
</dbReference>
<evidence type="ECO:0000256" key="1">
    <source>
        <dbReference type="ARBA" id="ARBA00023015"/>
    </source>
</evidence>
<dbReference type="SUPFAM" id="SSF48008">
    <property type="entry name" value="GntR ligand-binding domain-like"/>
    <property type="match status" value="1"/>
</dbReference>
<keyword evidence="1" id="KW-0805">Transcription regulation</keyword>
<feature type="region of interest" description="Disordered" evidence="4">
    <location>
        <begin position="1"/>
        <end position="24"/>
    </location>
</feature>
<evidence type="ECO:0000256" key="3">
    <source>
        <dbReference type="ARBA" id="ARBA00023163"/>
    </source>
</evidence>
<protein>
    <submittedName>
        <fullName evidence="6">FadR family transcriptional regulator</fullName>
    </submittedName>
</protein>
<evidence type="ECO:0000259" key="5">
    <source>
        <dbReference type="PROSITE" id="PS50949"/>
    </source>
</evidence>
<dbReference type="PANTHER" id="PTHR43537:SF44">
    <property type="entry name" value="GNTR FAMILY REGULATORY PROTEIN"/>
    <property type="match status" value="1"/>
</dbReference>
<name>A0A7V7KG69_9GAMM</name>
<comment type="caution">
    <text evidence="6">The sequence shown here is derived from an EMBL/GenBank/DDBJ whole genome shotgun (WGS) entry which is preliminary data.</text>
</comment>
<dbReference type="InterPro" id="IPR000524">
    <property type="entry name" value="Tscrpt_reg_HTH_GntR"/>
</dbReference>
<dbReference type="InterPro" id="IPR036390">
    <property type="entry name" value="WH_DNA-bd_sf"/>
</dbReference>
<proteinExistence type="predicted"/>
<dbReference type="GO" id="GO:0003700">
    <property type="term" value="F:DNA-binding transcription factor activity"/>
    <property type="evidence" value="ECO:0007669"/>
    <property type="project" value="InterPro"/>
</dbReference>
<dbReference type="Gene3D" id="1.20.120.530">
    <property type="entry name" value="GntR ligand-binding domain-like"/>
    <property type="match status" value="1"/>
</dbReference>
<dbReference type="Proteomes" id="UP000486760">
    <property type="component" value="Unassembled WGS sequence"/>
</dbReference>
<dbReference type="GO" id="GO:0003677">
    <property type="term" value="F:DNA binding"/>
    <property type="evidence" value="ECO:0007669"/>
    <property type="project" value="UniProtKB-KW"/>
</dbReference>
<evidence type="ECO:0000256" key="4">
    <source>
        <dbReference type="SAM" id="MobiDB-lite"/>
    </source>
</evidence>
<dbReference type="PANTHER" id="PTHR43537">
    <property type="entry name" value="TRANSCRIPTIONAL REGULATOR, GNTR FAMILY"/>
    <property type="match status" value="1"/>
</dbReference>
<dbReference type="CDD" id="cd07377">
    <property type="entry name" value="WHTH_GntR"/>
    <property type="match status" value="1"/>
</dbReference>
<dbReference type="EMBL" id="VTPY01000003">
    <property type="protein sequence ID" value="KAA0012499.1"/>
    <property type="molecule type" value="Genomic_DNA"/>
</dbReference>
<evidence type="ECO:0000256" key="2">
    <source>
        <dbReference type="ARBA" id="ARBA00023125"/>
    </source>
</evidence>
<organism evidence="6 7">
    <name type="scientific">Billgrantia pellis</name>
    <dbReference type="NCBI Taxonomy" id="2606936"/>
    <lineage>
        <taxon>Bacteria</taxon>
        <taxon>Pseudomonadati</taxon>
        <taxon>Pseudomonadota</taxon>
        <taxon>Gammaproteobacteria</taxon>
        <taxon>Oceanospirillales</taxon>
        <taxon>Halomonadaceae</taxon>
        <taxon>Billgrantia</taxon>
    </lineage>
</organism>
<keyword evidence="3" id="KW-0804">Transcription</keyword>
<gene>
    <name evidence="6" type="ORF">F0A17_05985</name>
</gene>
<dbReference type="Gene3D" id="1.10.10.10">
    <property type="entry name" value="Winged helix-like DNA-binding domain superfamily/Winged helix DNA-binding domain"/>
    <property type="match status" value="1"/>
</dbReference>
<sequence>MASGYARMISHKQRPRPTLARGRRLSAEAAATLEREIREGIYPPNSKLPTESGLMERFGMSRAVIREAIAELRRANLVYTQQGSGTYITATLPERPVFALSADQLDHHELRLIYEMRREVEAGAAALAAIHASQSQRRDIAVALDNLATNLALKKDSVRHDLALHQAIAIATGNHFFCDFIEFFYNRMSMAISTARHNSSRDAQLERIVQVEHQNIVESILNAEPEEARAAMRLHLSNAARRLGLKATASKEAT</sequence>
<dbReference type="PROSITE" id="PS50949">
    <property type="entry name" value="HTH_GNTR"/>
    <property type="match status" value="1"/>
</dbReference>
<dbReference type="PRINTS" id="PR00035">
    <property type="entry name" value="HTHGNTR"/>
</dbReference>
<dbReference type="Pfam" id="PF07729">
    <property type="entry name" value="FCD"/>
    <property type="match status" value="1"/>
</dbReference>
<dbReference type="InterPro" id="IPR011711">
    <property type="entry name" value="GntR_C"/>
</dbReference>
<keyword evidence="2" id="KW-0238">DNA-binding</keyword>